<comment type="caution">
    <text evidence="1">The sequence shown here is derived from an EMBL/GenBank/DDBJ whole genome shotgun (WGS) entry which is preliminary data.</text>
</comment>
<name>A0A2S6IE32_9ACTN</name>
<accession>A0A2S6IE32</accession>
<reference evidence="1 2" key="1">
    <citation type="submission" date="2018-02" db="EMBL/GenBank/DDBJ databases">
        <title>Genomic Encyclopedia of Archaeal and Bacterial Type Strains, Phase II (KMG-II): from individual species to whole genera.</title>
        <authorList>
            <person name="Goeker M."/>
        </authorList>
    </citation>
    <scope>NUCLEOTIDE SEQUENCE [LARGE SCALE GENOMIC DNA]</scope>
    <source>
        <strain evidence="1 2">DSM 22857</strain>
    </source>
</reference>
<organism evidence="1 2">
    <name type="scientific">Kineococcus xinjiangensis</name>
    <dbReference type="NCBI Taxonomy" id="512762"/>
    <lineage>
        <taxon>Bacteria</taxon>
        <taxon>Bacillati</taxon>
        <taxon>Actinomycetota</taxon>
        <taxon>Actinomycetes</taxon>
        <taxon>Kineosporiales</taxon>
        <taxon>Kineosporiaceae</taxon>
        <taxon>Kineococcus</taxon>
    </lineage>
</organism>
<dbReference type="OrthoDB" id="53191at2"/>
<evidence type="ECO:0000313" key="2">
    <source>
        <dbReference type="Proteomes" id="UP000239485"/>
    </source>
</evidence>
<dbReference type="Proteomes" id="UP000239485">
    <property type="component" value="Unassembled WGS sequence"/>
</dbReference>
<gene>
    <name evidence="1" type="ORF">CLV92_11479</name>
</gene>
<proteinExistence type="predicted"/>
<dbReference type="SUPFAM" id="SSF88713">
    <property type="entry name" value="Glycoside hydrolase/deacetylase"/>
    <property type="match status" value="1"/>
</dbReference>
<dbReference type="GO" id="GO:0005975">
    <property type="term" value="P:carbohydrate metabolic process"/>
    <property type="evidence" value="ECO:0007669"/>
    <property type="project" value="InterPro"/>
</dbReference>
<evidence type="ECO:0000313" key="1">
    <source>
        <dbReference type="EMBL" id="PPK92478.1"/>
    </source>
</evidence>
<protein>
    <submittedName>
        <fullName evidence="1">Uncharacterized protein</fullName>
    </submittedName>
</protein>
<dbReference type="InterPro" id="IPR011330">
    <property type="entry name" value="Glyco_hydro/deAcase_b/a-brl"/>
</dbReference>
<dbReference type="EMBL" id="PTJD01000014">
    <property type="protein sequence ID" value="PPK92478.1"/>
    <property type="molecule type" value="Genomic_DNA"/>
</dbReference>
<dbReference type="AlphaFoldDB" id="A0A2S6IE32"/>
<keyword evidence="2" id="KW-1185">Reference proteome</keyword>
<dbReference type="RefSeq" id="WP_104434726.1">
    <property type="nucleotide sequence ID" value="NZ_PTJD01000014.1"/>
</dbReference>
<sequence length="590" mass="62890">MTTWPTGAGHPAHSPHLRVDLRVLLLAGPEGDSTTTGWEEALRRTGTPYDLRRPTPETPLTDADLVHAADVRHGRYQAVVAGTDTSTFWDSLPALAAYRRRFGVRLLAAYEFPRAVAGLAEPVGTDTEGLTARVTAAGRAAFGYLRGEFTIGAGGFGYLTRVEDPALFTTYVETAEGNPLLGVVERDGLEDLLVLLDHDQWMLHGLLLAPGLLAWVTRGCHLGLTRYSFACHIDDVFLANTLARDGEFPEDGSAPTVRMSPADVEAVLAWQERHGFVLDLAYNGTGAGDGDPLTEVLLHHRGAFRWINHTWSHRHLGLVADPGATGGLRWVDAALLTEEIVRNREWARAAGIDVSPHVLVTGAHSGLDNPNLPTALRAAGISVIAADASHPSPGPALGPATTVPRHPTNVYTHVSSWPEQLADYNRQYAGEGVTAGTPEEFLAAETAIVLRHVLGNDPSPTFAHQSNLTGDRLALALVERVLQGCARLLGDSTPLRSPSMDAVAEELRRRRRWNAALADGVVEAVLHGGVLHLRTGVHLEVPLTAPAGSEVLGPGGGHRFGEDYAGAVSGWQPVPAGELLRIGLPVGAAA</sequence>